<keyword evidence="3 6" id="KW-0732">Signal</keyword>
<dbReference type="PANTHER" id="PTHR42953:SF3">
    <property type="entry name" value="HIGH-AFFINITY ZINC UPTAKE SYSTEM PROTEIN ZNUA"/>
    <property type="match status" value="1"/>
</dbReference>
<dbReference type="InterPro" id="IPR006127">
    <property type="entry name" value="ZnuA-like"/>
</dbReference>
<accession>A0ABS2GN55</accession>
<evidence type="ECO:0000313" key="7">
    <source>
        <dbReference type="EMBL" id="MBM6922910.1"/>
    </source>
</evidence>
<feature type="coiled-coil region" evidence="4">
    <location>
        <begin position="183"/>
        <end position="210"/>
    </location>
</feature>
<comment type="similarity">
    <text evidence="1">Belongs to the bacterial solute-binding protein 9 family.</text>
</comment>
<sequence length="324" mass="35443">MKKYMLALGLSLLTVLGLFTGCSPKAETASGSDSLKIVATIFPEYDWVRQVLGDRAGEVQLTLLLDSGTDLHSYQPTAADMLTIGECDLFLYNGGESDAWVERVLATAANPDRRTLSVMEVLGDSVLEEEVVEGMQEEEDHDHAEGEAHEEEADEHVWLSLRNARTACAEIARVLGELDPDHAAEYQANAENYMAELEALDGEYTALAENAARRTVLVGDRFPFRYLMDDYGLEYYAAFSGCSAETEASFETIAFLSGKTEELALPCILTTESPQPGVAETIRSNTASGDQTILRLDSMQSAGTGDNYLDIMKENLEVLRQALA</sequence>
<dbReference type="InterPro" id="IPR050492">
    <property type="entry name" value="Bact_metal-bind_prot9"/>
</dbReference>
<evidence type="ECO:0000256" key="4">
    <source>
        <dbReference type="SAM" id="Coils"/>
    </source>
</evidence>
<gene>
    <name evidence="7" type="ORF">H9X81_04280</name>
</gene>
<keyword evidence="4" id="KW-0175">Coiled coil</keyword>
<dbReference type="SUPFAM" id="SSF53807">
    <property type="entry name" value="Helical backbone' metal receptor"/>
    <property type="match status" value="1"/>
</dbReference>
<feature type="chain" id="PRO_5047014865" evidence="6">
    <location>
        <begin position="26"/>
        <end position="324"/>
    </location>
</feature>
<dbReference type="RefSeq" id="WP_204720100.1">
    <property type="nucleotide sequence ID" value="NZ_JACSNR010000003.1"/>
</dbReference>
<feature type="region of interest" description="Disordered" evidence="5">
    <location>
        <begin position="132"/>
        <end position="152"/>
    </location>
</feature>
<evidence type="ECO:0000313" key="8">
    <source>
        <dbReference type="Proteomes" id="UP000724149"/>
    </source>
</evidence>
<evidence type="ECO:0000256" key="1">
    <source>
        <dbReference type="ARBA" id="ARBA00011028"/>
    </source>
</evidence>
<keyword evidence="8" id="KW-1185">Reference proteome</keyword>
<protein>
    <submittedName>
        <fullName evidence="7">Zinc ABC transporter substrate-binding protein</fullName>
    </submittedName>
</protein>
<dbReference type="Gene3D" id="3.40.50.1980">
    <property type="entry name" value="Nitrogenase molybdenum iron protein domain"/>
    <property type="match status" value="2"/>
</dbReference>
<dbReference type="EMBL" id="JACSNR010000003">
    <property type="protein sequence ID" value="MBM6922910.1"/>
    <property type="molecule type" value="Genomic_DNA"/>
</dbReference>
<dbReference type="Proteomes" id="UP000724149">
    <property type="component" value="Unassembled WGS sequence"/>
</dbReference>
<evidence type="ECO:0000256" key="3">
    <source>
        <dbReference type="ARBA" id="ARBA00022729"/>
    </source>
</evidence>
<proteinExistence type="inferred from homology"/>
<reference evidence="7 8" key="1">
    <citation type="journal article" date="2021" name="Sci. Rep.">
        <title>The distribution of antibiotic resistance genes in chicken gut microbiota commensals.</title>
        <authorList>
            <person name="Juricova H."/>
            <person name="Matiasovicova J."/>
            <person name="Kubasova T."/>
            <person name="Cejkova D."/>
            <person name="Rychlik I."/>
        </authorList>
    </citation>
    <scope>NUCLEOTIDE SEQUENCE [LARGE SCALE GENOMIC DNA]</scope>
    <source>
        <strain evidence="7 8">An564</strain>
    </source>
</reference>
<dbReference type="Pfam" id="PF01297">
    <property type="entry name" value="ZnuA"/>
    <property type="match status" value="1"/>
</dbReference>
<name>A0ABS2GN55_9FIRM</name>
<dbReference type="PANTHER" id="PTHR42953">
    <property type="entry name" value="HIGH-AFFINITY ZINC UPTAKE SYSTEM PROTEIN ZNUA-RELATED"/>
    <property type="match status" value="1"/>
</dbReference>
<evidence type="ECO:0000256" key="6">
    <source>
        <dbReference type="SAM" id="SignalP"/>
    </source>
</evidence>
<comment type="caution">
    <text evidence="7">The sequence shown here is derived from an EMBL/GenBank/DDBJ whole genome shotgun (WGS) entry which is preliminary data.</text>
</comment>
<feature type="signal peptide" evidence="6">
    <location>
        <begin position="1"/>
        <end position="25"/>
    </location>
</feature>
<evidence type="ECO:0000256" key="5">
    <source>
        <dbReference type="SAM" id="MobiDB-lite"/>
    </source>
</evidence>
<evidence type="ECO:0000256" key="2">
    <source>
        <dbReference type="ARBA" id="ARBA00022448"/>
    </source>
</evidence>
<keyword evidence="2" id="KW-0813">Transport</keyword>
<dbReference type="PROSITE" id="PS51257">
    <property type="entry name" value="PROKAR_LIPOPROTEIN"/>
    <property type="match status" value="1"/>
</dbReference>
<organism evidence="7 8">
    <name type="scientific">Hydrogenoanaerobacterium saccharovorans</name>
    <dbReference type="NCBI Taxonomy" id="474960"/>
    <lineage>
        <taxon>Bacteria</taxon>
        <taxon>Bacillati</taxon>
        <taxon>Bacillota</taxon>
        <taxon>Clostridia</taxon>
        <taxon>Eubacteriales</taxon>
        <taxon>Oscillospiraceae</taxon>
        <taxon>Hydrogenoanaerobacterium</taxon>
    </lineage>
</organism>